<reference evidence="1 2" key="1">
    <citation type="journal article" date="2018" name="Sci. Rep.">
        <title>Genomic signatures of local adaptation to the degree of environmental predictability in rotifers.</title>
        <authorList>
            <person name="Franch-Gras L."/>
            <person name="Hahn C."/>
            <person name="Garcia-Roger E.M."/>
            <person name="Carmona M.J."/>
            <person name="Serra M."/>
            <person name="Gomez A."/>
        </authorList>
    </citation>
    <scope>NUCLEOTIDE SEQUENCE [LARGE SCALE GENOMIC DNA]</scope>
    <source>
        <strain evidence="1">HYR1</strain>
    </source>
</reference>
<organism evidence="1 2">
    <name type="scientific">Brachionus plicatilis</name>
    <name type="common">Marine rotifer</name>
    <name type="synonym">Brachionus muelleri</name>
    <dbReference type="NCBI Taxonomy" id="10195"/>
    <lineage>
        <taxon>Eukaryota</taxon>
        <taxon>Metazoa</taxon>
        <taxon>Spiralia</taxon>
        <taxon>Gnathifera</taxon>
        <taxon>Rotifera</taxon>
        <taxon>Eurotatoria</taxon>
        <taxon>Monogononta</taxon>
        <taxon>Pseudotrocha</taxon>
        <taxon>Ploima</taxon>
        <taxon>Brachionidae</taxon>
        <taxon>Brachionus</taxon>
    </lineage>
</organism>
<dbReference type="EMBL" id="REGN01004601">
    <property type="protein sequence ID" value="RNA16873.1"/>
    <property type="molecule type" value="Genomic_DNA"/>
</dbReference>
<name>A0A3M7R001_BRAPC</name>
<dbReference type="Proteomes" id="UP000276133">
    <property type="component" value="Unassembled WGS sequence"/>
</dbReference>
<evidence type="ECO:0000313" key="2">
    <source>
        <dbReference type="Proteomes" id="UP000276133"/>
    </source>
</evidence>
<evidence type="ECO:0000313" key="1">
    <source>
        <dbReference type="EMBL" id="RNA16873.1"/>
    </source>
</evidence>
<gene>
    <name evidence="1" type="ORF">BpHYR1_018505</name>
</gene>
<dbReference type="AlphaFoldDB" id="A0A3M7R001"/>
<proteinExistence type="predicted"/>
<comment type="caution">
    <text evidence="1">The sequence shown here is derived from an EMBL/GenBank/DDBJ whole genome shotgun (WGS) entry which is preliminary data.</text>
</comment>
<accession>A0A3M7R001</accession>
<sequence>MQCTARCAYLIITADLLRPVYTCEAKREIRIRIISNMLHYLLSKKLNLFQINYSIHLFVFLINRNTALVHATDTISPIEALKLEFFSKN</sequence>
<protein>
    <submittedName>
        <fullName evidence="1">Uncharacterized protein</fullName>
    </submittedName>
</protein>
<keyword evidence="2" id="KW-1185">Reference proteome</keyword>